<dbReference type="Proteomes" id="UP001163603">
    <property type="component" value="Chromosome 13"/>
</dbReference>
<evidence type="ECO:0000313" key="2">
    <source>
        <dbReference type="Proteomes" id="UP001163603"/>
    </source>
</evidence>
<keyword evidence="2" id="KW-1185">Reference proteome</keyword>
<sequence>MEPSFSDNQSDCDTSSVEPNPKRRRLNNHYEQQSLTTRHHHDSRNQNASLRPTKRWRTDTEQQIYSSKLLQAIRHVRRTNIGRSREIRETADRVLAISAKGTTRWSRAILATPLCLRLRKRHVKVKTSYRRLKRKAELKKQKSRNSKLPAVEKKLRVLSRLIPGCRKISCLNILEEATDYIAALEMQVRAMTALTEILAGAPPVENRLDSELSS</sequence>
<dbReference type="EMBL" id="CM047748">
    <property type="protein sequence ID" value="KAJ0014972.1"/>
    <property type="molecule type" value="Genomic_DNA"/>
</dbReference>
<name>A0ACC0XDC7_9ROSI</name>
<organism evidence="1 2">
    <name type="scientific">Pistacia integerrima</name>
    <dbReference type="NCBI Taxonomy" id="434235"/>
    <lineage>
        <taxon>Eukaryota</taxon>
        <taxon>Viridiplantae</taxon>
        <taxon>Streptophyta</taxon>
        <taxon>Embryophyta</taxon>
        <taxon>Tracheophyta</taxon>
        <taxon>Spermatophyta</taxon>
        <taxon>Magnoliopsida</taxon>
        <taxon>eudicotyledons</taxon>
        <taxon>Gunneridae</taxon>
        <taxon>Pentapetalae</taxon>
        <taxon>rosids</taxon>
        <taxon>malvids</taxon>
        <taxon>Sapindales</taxon>
        <taxon>Anacardiaceae</taxon>
        <taxon>Pistacia</taxon>
    </lineage>
</organism>
<proteinExistence type="predicted"/>
<comment type="caution">
    <text evidence="1">The sequence shown here is derived from an EMBL/GenBank/DDBJ whole genome shotgun (WGS) entry which is preliminary data.</text>
</comment>
<evidence type="ECO:0000313" key="1">
    <source>
        <dbReference type="EMBL" id="KAJ0014972.1"/>
    </source>
</evidence>
<gene>
    <name evidence="1" type="ORF">Pint_19572</name>
</gene>
<reference evidence="2" key="1">
    <citation type="journal article" date="2023" name="G3 (Bethesda)">
        <title>Genome assembly and association tests identify interacting loci associated with vigor, precocity, and sex in interspecific pistachio rootstocks.</title>
        <authorList>
            <person name="Palmer W."/>
            <person name="Jacygrad E."/>
            <person name="Sagayaradj S."/>
            <person name="Cavanaugh K."/>
            <person name="Han R."/>
            <person name="Bertier L."/>
            <person name="Beede B."/>
            <person name="Kafkas S."/>
            <person name="Golino D."/>
            <person name="Preece J."/>
            <person name="Michelmore R."/>
        </authorList>
    </citation>
    <scope>NUCLEOTIDE SEQUENCE [LARGE SCALE GENOMIC DNA]</scope>
</reference>
<protein>
    <submittedName>
        <fullName evidence="1">Uncharacterized protein</fullName>
    </submittedName>
</protein>
<accession>A0ACC0XDC7</accession>